<sequence>MTRTKKTGMRVRGGRLAVVGALGLAAVTAAAVPAFAKGDLAFTAPHTAKVGQTYTVSAHGDDDSASYLRACLQSRTGNHAWHQVSCSPLVATGSDASVTAHVKAAHKGAQEYHAVLYGQKSRTDRHPVVERTSATATVTIR</sequence>
<evidence type="ECO:0000256" key="1">
    <source>
        <dbReference type="SAM" id="SignalP"/>
    </source>
</evidence>
<comment type="caution">
    <text evidence="2">The sequence shown here is derived from an EMBL/GenBank/DDBJ whole genome shotgun (WGS) entry which is preliminary data.</text>
</comment>
<dbReference type="Proteomes" id="UP001198565">
    <property type="component" value="Unassembled WGS sequence"/>
</dbReference>
<gene>
    <name evidence="2" type="ORF">K7472_27730</name>
</gene>
<keyword evidence="3" id="KW-1185">Reference proteome</keyword>
<dbReference type="RefSeq" id="WP_222981314.1">
    <property type="nucleotide sequence ID" value="NZ_JAINVZ010000026.1"/>
</dbReference>
<proteinExistence type="predicted"/>
<organism evidence="2 3">
    <name type="scientific">Streptantibioticus parmotrematis</name>
    <dbReference type="NCBI Taxonomy" id="2873249"/>
    <lineage>
        <taxon>Bacteria</taxon>
        <taxon>Bacillati</taxon>
        <taxon>Actinomycetota</taxon>
        <taxon>Actinomycetes</taxon>
        <taxon>Kitasatosporales</taxon>
        <taxon>Streptomycetaceae</taxon>
        <taxon>Streptantibioticus</taxon>
    </lineage>
</organism>
<evidence type="ECO:0000313" key="3">
    <source>
        <dbReference type="Proteomes" id="UP001198565"/>
    </source>
</evidence>
<feature type="chain" id="PRO_5047488462" description="Secreted protein" evidence="1">
    <location>
        <begin position="37"/>
        <end position="141"/>
    </location>
</feature>
<evidence type="ECO:0008006" key="4">
    <source>
        <dbReference type="Google" id="ProtNLM"/>
    </source>
</evidence>
<feature type="signal peptide" evidence="1">
    <location>
        <begin position="1"/>
        <end position="36"/>
    </location>
</feature>
<keyword evidence="1" id="KW-0732">Signal</keyword>
<dbReference type="EMBL" id="JAINVZ010000026">
    <property type="protein sequence ID" value="MBY8888604.1"/>
    <property type="molecule type" value="Genomic_DNA"/>
</dbReference>
<evidence type="ECO:0000313" key="2">
    <source>
        <dbReference type="EMBL" id="MBY8888604.1"/>
    </source>
</evidence>
<reference evidence="2 3" key="1">
    <citation type="submission" date="2021-08" db="EMBL/GenBank/DDBJ databases">
        <title>Streptomyces sp. PTM05 isolated from lichen.</title>
        <authorList>
            <person name="Somphong A."/>
            <person name="Phongsopitanun W."/>
            <person name="Tanasupawat S."/>
        </authorList>
    </citation>
    <scope>NUCLEOTIDE SEQUENCE [LARGE SCALE GENOMIC DNA]</scope>
    <source>
        <strain evidence="2 3">Ptm05</strain>
    </source>
</reference>
<accession>A0ABS7R109</accession>
<name>A0ABS7R109_9ACTN</name>
<protein>
    <recommendedName>
        <fullName evidence="4">Secreted protein</fullName>
    </recommendedName>
</protein>